<feature type="compositionally biased region" description="Basic and acidic residues" evidence="7">
    <location>
        <begin position="113"/>
        <end position="131"/>
    </location>
</feature>
<evidence type="ECO:0000256" key="8">
    <source>
        <dbReference type="SAM" id="Phobius"/>
    </source>
</evidence>
<evidence type="ECO:0000256" key="6">
    <source>
        <dbReference type="ARBA" id="ARBA00023136"/>
    </source>
</evidence>
<dbReference type="GO" id="GO:0016020">
    <property type="term" value="C:membrane"/>
    <property type="evidence" value="ECO:0007669"/>
    <property type="project" value="UniProtKB-SubCell"/>
</dbReference>
<comment type="subcellular location">
    <subcellularLocation>
        <location evidence="1">Membrane</location>
        <topology evidence="1">Multi-pass membrane protein</topology>
    </subcellularLocation>
</comment>
<keyword evidence="4 8" id="KW-0812">Transmembrane</keyword>
<dbReference type="EMBL" id="JAIWYP010000007">
    <property type="protein sequence ID" value="KAH3798849.1"/>
    <property type="molecule type" value="Genomic_DNA"/>
</dbReference>
<comment type="similarity">
    <text evidence="2">Belongs to the chloride channel MCLC family.</text>
</comment>
<reference evidence="9" key="2">
    <citation type="submission" date="2020-11" db="EMBL/GenBank/DDBJ databases">
        <authorList>
            <person name="McCartney M.A."/>
            <person name="Auch B."/>
            <person name="Kono T."/>
            <person name="Mallez S."/>
            <person name="Becker A."/>
            <person name="Gohl D.M."/>
            <person name="Silverstein K.A.T."/>
            <person name="Koren S."/>
            <person name="Bechman K.B."/>
            <person name="Herman A."/>
            <person name="Abrahante J.E."/>
            <person name="Garbe J."/>
        </authorList>
    </citation>
    <scope>NUCLEOTIDE SEQUENCE</scope>
    <source>
        <strain evidence="9">Duluth1</strain>
        <tissue evidence="9">Whole animal</tissue>
    </source>
</reference>
<proteinExistence type="inferred from homology"/>
<dbReference type="InterPro" id="IPR009231">
    <property type="entry name" value="Chloride_chnl_CLIC-like"/>
</dbReference>
<dbReference type="PANTHER" id="PTHR34093">
    <property type="entry name" value="CHLORIDE CHANNEL CLIC-LIKE PROTEIN 1"/>
    <property type="match status" value="1"/>
</dbReference>
<keyword evidence="10" id="KW-1185">Reference proteome</keyword>
<protein>
    <recommendedName>
        <fullName evidence="3">Chloride channel CLIC-like protein 1</fullName>
    </recommendedName>
</protein>
<feature type="transmembrane region" description="Helical" evidence="8">
    <location>
        <begin position="75"/>
        <end position="93"/>
    </location>
</feature>
<evidence type="ECO:0000256" key="7">
    <source>
        <dbReference type="SAM" id="MobiDB-lite"/>
    </source>
</evidence>
<evidence type="ECO:0000256" key="4">
    <source>
        <dbReference type="ARBA" id="ARBA00022692"/>
    </source>
</evidence>
<accession>A0A9D4FGV5</accession>
<feature type="region of interest" description="Disordered" evidence="7">
    <location>
        <begin position="103"/>
        <end position="132"/>
    </location>
</feature>
<feature type="transmembrane region" description="Helical" evidence="8">
    <location>
        <begin position="272"/>
        <end position="291"/>
    </location>
</feature>
<gene>
    <name evidence="9" type="ORF">DPMN_152452</name>
</gene>
<organism evidence="9 10">
    <name type="scientific">Dreissena polymorpha</name>
    <name type="common">Zebra mussel</name>
    <name type="synonym">Mytilus polymorpha</name>
    <dbReference type="NCBI Taxonomy" id="45954"/>
    <lineage>
        <taxon>Eukaryota</taxon>
        <taxon>Metazoa</taxon>
        <taxon>Spiralia</taxon>
        <taxon>Lophotrochozoa</taxon>
        <taxon>Mollusca</taxon>
        <taxon>Bivalvia</taxon>
        <taxon>Autobranchia</taxon>
        <taxon>Heteroconchia</taxon>
        <taxon>Euheterodonta</taxon>
        <taxon>Imparidentia</taxon>
        <taxon>Neoheterodontei</taxon>
        <taxon>Myida</taxon>
        <taxon>Dreissenoidea</taxon>
        <taxon>Dreissenidae</taxon>
        <taxon>Dreissena</taxon>
    </lineage>
</organism>
<evidence type="ECO:0000313" key="9">
    <source>
        <dbReference type="EMBL" id="KAH3798849.1"/>
    </source>
</evidence>
<dbReference type="Pfam" id="PF05934">
    <property type="entry name" value="MCLC"/>
    <property type="match status" value="1"/>
</dbReference>
<reference evidence="9" key="1">
    <citation type="journal article" date="2019" name="bioRxiv">
        <title>The Genome of the Zebra Mussel, Dreissena polymorpha: A Resource for Invasive Species Research.</title>
        <authorList>
            <person name="McCartney M.A."/>
            <person name="Auch B."/>
            <person name="Kono T."/>
            <person name="Mallez S."/>
            <person name="Zhang Y."/>
            <person name="Obille A."/>
            <person name="Becker A."/>
            <person name="Abrahante J.E."/>
            <person name="Garbe J."/>
            <person name="Badalamenti J.P."/>
            <person name="Herman A."/>
            <person name="Mangelson H."/>
            <person name="Liachko I."/>
            <person name="Sullivan S."/>
            <person name="Sone E.D."/>
            <person name="Koren S."/>
            <person name="Silverstein K.A.T."/>
            <person name="Beckman K.B."/>
            <person name="Gohl D.M."/>
        </authorList>
    </citation>
    <scope>NUCLEOTIDE SEQUENCE</scope>
    <source>
        <strain evidence="9">Duluth1</strain>
        <tissue evidence="9">Whole animal</tissue>
    </source>
</reference>
<dbReference type="GO" id="GO:0005254">
    <property type="term" value="F:chloride channel activity"/>
    <property type="evidence" value="ECO:0007669"/>
    <property type="project" value="TreeGrafter"/>
</dbReference>
<sequence>MQKTKPTSSQTWWQMGLFSHSNEEASFMSKITKKEFYHLFAVAILEDLDCVWSALLTQINQIIERFQPFLENQNVFVFTVTAFLIILSCYVYFKVYKLPSNNHTKQARKCGPSRKDAKLDGQYSENRKNDGENVQCSHSHCRTPYWKVLTGILFLCFLLSIPWEFVRVYQSMVAEKVTQMTIGIPAECVPERMSLLQTLQSWLRWHLSWSQDPCLQYHKSLLIDPLWQVPPLLVISSVLSHCIVHPVEVILGGLGRSFRLFFSEIPGPWQPVMLFVIVIFALLIVTMCFGYRIHLPFLLKIEPRTPVFLKVKGKKRPVEVHDKKRTLDLSIESSQDVETQSSVDTCGSLDFQWTCTQGSQSQ</sequence>
<evidence type="ECO:0000256" key="5">
    <source>
        <dbReference type="ARBA" id="ARBA00022989"/>
    </source>
</evidence>
<name>A0A9D4FGV5_DREPO</name>
<keyword evidence="5 8" id="KW-1133">Transmembrane helix</keyword>
<evidence type="ECO:0000256" key="1">
    <source>
        <dbReference type="ARBA" id="ARBA00004141"/>
    </source>
</evidence>
<evidence type="ECO:0000256" key="2">
    <source>
        <dbReference type="ARBA" id="ARBA00005944"/>
    </source>
</evidence>
<keyword evidence="6 8" id="KW-0472">Membrane</keyword>
<dbReference type="Proteomes" id="UP000828390">
    <property type="component" value="Unassembled WGS sequence"/>
</dbReference>
<dbReference type="GO" id="GO:0005783">
    <property type="term" value="C:endoplasmic reticulum"/>
    <property type="evidence" value="ECO:0007669"/>
    <property type="project" value="TreeGrafter"/>
</dbReference>
<feature type="transmembrane region" description="Helical" evidence="8">
    <location>
        <begin position="145"/>
        <end position="163"/>
    </location>
</feature>
<dbReference type="PANTHER" id="PTHR34093:SF1">
    <property type="entry name" value="CHLORIDE CHANNEL CLIC-LIKE PROTEIN 1"/>
    <property type="match status" value="1"/>
</dbReference>
<comment type="caution">
    <text evidence="9">The sequence shown here is derived from an EMBL/GenBank/DDBJ whole genome shotgun (WGS) entry which is preliminary data.</text>
</comment>
<dbReference type="OrthoDB" id="10037397at2759"/>
<evidence type="ECO:0000256" key="3">
    <source>
        <dbReference type="ARBA" id="ARBA00015571"/>
    </source>
</evidence>
<evidence type="ECO:0000313" key="10">
    <source>
        <dbReference type="Proteomes" id="UP000828390"/>
    </source>
</evidence>
<feature type="transmembrane region" description="Helical" evidence="8">
    <location>
        <begin position="36"/>
        <end position="55"/>
    </location>
</feature>
<dbReference type="AlphaFoldDB" id="A0A9D4FGV5"/>